<evidence type="ECO:0000256" key="17">
    <source>
        <dbReference type="ARBA" id="ARBA00047614"/>
    </source>
</evidence>
<dbReference type="FunFam" id="3.30.1490.20:FF:000007">
    <property type="entry name" value="D-alanine--D-alanine ligase"/>
    <property type="match status" value="1"/>
</dbReference>
<feature type="binding site" evidence="21">
    <location>
        <position position="333"/>
    </location>
    <ligand>
        <name>Mg(2+)</name>
        <dbReference type="ChEBI" id="CHEBI:18420"/>
        <label>1</label>
    </ligand>
</feature>
<dbReference type="SUPFAM" id="SSF56059">
    <property type="entry name" value="Glutathione synthetase ATP-binding domain-like"/>
    <property type="match status" value="1"/>
</dbReference>
<keyword evidence="14 19" id="KW-0573">Peptidoglycan synthesis</keyword>
<evidence type="ECO:0000256" key="8">
    <source>
        <dbReference type="ARBA" id="ARBA00022598"/>
    </source>
</evidence>
<dbReference type="PIRSF" id="PIRSF039102">
    <property type="entry name" value="Ddl/VanB"/>
    <property type="match status" value="1"/>
</dbReference>
<evidence type="ECO:0000256" key="21">
    <source>
        <dbReference type="PIRSR" id="PIRSR039102-3"/>
    </source>
</evidence>
<evidence type="ECO:0000256" key="15">
    <source>
        <dbReference type="ARBA" id="ARBA00023211"/>
    </source>
</evidence>
<name>A0A1F5B343_9BACT</name>
<evidence type="ECO:0000256" key="11">
    <source>
        <dbReference type="ARBA" id="ARBA00022840"/>
    </source>
</evidence>
<dbReference type="EMBL" id="MEYK01000027">
    <property type="protein sequence ID" value="OGD24996.1"/>
    <property type="molecule type" value="Genomic_DNA"/>
</dbReference>
<evidence type="ECO:0000256" key="12">
    <source>
        <dbReference type="ARBA" id="ARBA00022842"/>
    </source>
</evidence>
<evidence type="ECO:0000256" key="9">
    <source>
        <dbReference type="ARBA" id="ARBA00022723"/>
    </source>
</evidence>
<evidence type="ECO:0000256" key="14">
    <source>
        <dbReference type="ARBA" id="ARBA00022984"/>
    </source>
</evidence>
<organism evidence="24 25">
    <name type="scientific">Candidatus Azambacteria bacterium RIFCSPHIGHO2_01_FULL_40_24</name>
    <dbReference type="NCBI Taxonomy" id="1797301"/>
    <lineage>
        <taxon>Bacteria</taxon>
        <taxon>Candidatus Azamiibacteriota</taxon>
    </lineage>
</organism>
<dbReference type="NCBIfam" id="NF002528">
    <property type="entry name" value="PRK01966.1-4"/>
    <property type="match status" value="1"/>
</dbReference>
<comment type="subcellular location">
    <subcellularLocation>
        <location evidence="3 19">Cytoplasm</location>
    </subcellularLocation>
</comment>
<dbReference type="PANTHER" id="PTHR23132:SF25">
    <property type="entry name" value="D-ALANINE--D-ALANINE LIGASE A"/>
    <property type="match status" value="1"/>
</dbReference>
<evidence type="ECO:0000256" key="22">
    <source>
        <dbReference type="PROSITE-ProRule" id="PRU00409"/>
    </source>
</evidence>
<dbReference type="Pfam" id="PF01820">
    <property type="entry name" value="Dala_Dala_lig_N"/>
    <property type="match status" value="1"/>
</dbReference>
<keyword evidence="12 21" id="KW-0460">Magnesium</keyword>
<dbReference type="Gene3D" id="3.30.470.20">
    <property type="entry name" value="ATP-grasp fold, B domain"/>
    <property type="match status" value="1"/>
</dbReference>
<dbReference type="GO" id="GO:0005524">
    <property type="term" value="F:ATP binding"/>
    <property type="evidence" value="ECO:0007669"/>
    <property type="project" value="UniProtKB-UniRule"/>
</dbReference>
<gene>
    <name evidence="19" type="primary">ddl</name>
    <name evidence="24" type="ORF">A2819_01680</name>
</gene>
<evidence type="ECO:0000256" key="13">
    <source>
        <dbReference type="ARBA" id="ARBA00022960"/>
    </source>
</evidence>
<feature type="active site" evidence="20">
    <location>
        <position position="340"/>
    </location>
</feature>
<evidence type="ECO:0000256" key="16">
    <source>
        <dbReference type="ARBA" id="ARBA00023316"/>
    </source>
</evidence>
<evidence type="ECO:0000256" key="4">
    <source>
        <dbReference type="ARBA" id="ARBA00004752"/>
    </source>
</evidence>
<keyword evidence="8 19" id="KW-0436">Ligase</keyword>
<dbReference type="InterPro" id="IPR000291">
    <property type="entry name" value="D-Ala_lig_Van_CS"/>
</dbReference>
<comment type="function">
    <text evidence="2 19">Cell wall formation.</text>
</comment>
<comment type="caution">
    <text evidence="24">The sequence shown here is derived from an EMBL/GenBank/DDBJ whole genome shotgun (WGS) entry which is preliminary data.</text>
</comment>
<comment type="catalytic activity">
    <reaction evidence="17 19">
        <text>2 D-alanine + ATP = D-alanyl-D-alanine + ADP + phosphate + H(+)</text>
        <dbReference type="Rhea" id="RHEA:11224"/>
        <dbReference type="ChEBI" id="CHEBI:15378"/>
        <dbReference type="ChEBI" id="CHEBI:30616"/>
        <dbReference type="ChEBI" id="CHEBI:43474"/>
        <dbReference type="ChEBI" id="CHEBI:57416"/>
        <dbReference type="ChEBI" id="CHEBI:57822"/>
        <dbReference type="ChEBI" id="CHEBI:456216"/>
        <dbReference type="EC" id="6.3.2.4"/>
    </reaction>
</comment>
<dbReference type="PROSITE" id="PS00844">
    <property type="entry name" value="DALA_DALA_LIGASE_2"/>
    <property type="match status" value="1"/>
</dbReference>
<protein>
    <recommendedName>
        <fullName evidence="6 19">D-alanine--D-alanine ligase</fullName>
        <ecNumber evidence="6 19">6.3.2.4</ecNumber>
    </recommendedName>
    <alternativeName>
        <fullName evidence="19">D-Ala-D-Ala ligase</fullName>
    </alternativeName>
    <alternativeName>
        <fullName evidence="19">D-alanylalanine synthetase</fullName>
    </alternativeName>
</protein>
<feature type="binding site" evidence="21">
    <location>
        <position position="333"/>
    </location>
    <ligand>
        <name>Mg(2+)</name>
        <dbReference type="ChEBI" id="CHEBI:18420"/>
        <label>2</label>
    </ligand>
</feature>
<dbReference type="GO" id="GO:0071555">
    <property type="term" value="P:cell wall organization"/>
    <property type="evidence" value="ECO:0007669"/>
    <property type="project" value="UniProtKB-KW"/>
</dbReference>
<dbReference type="InterPro" id="IPR016185">
    <property type="entry name" value="PreATP-grasp_dom_sf"/>
</dbReference>
<reference evidence="24 25" key="1">
    <citation type="journal article" date="2016" name="Nat. Commun.">
        <title>Thousands of microbial genomes shed light on interconnected biogeochemical processes in an aquifer system.</title>
        <authorList>
            <person name="Anantharaman K."/>
            <person name="Brown C.T."/>
            <person name="Hug L.A."/>
            <person name="Sharon I."/>
            <person name="Castelle C.J."/>
            <person name="Probst A.J."/>
            <person name="Thomas B.C."/>
            <person name="Singh A."/>
            <person name="Wilkins M.J."/>
            <person name="Karaoz U."/>
            <person name="Brodie E.L."/>
            <person name="Williams K.H."/>
            <person name="Hubbard S.S."/>
            <person name="Banfield J.F."/>
        </authorList>
    </citation>
    <scope>NUCLEOTIDE SEQUENCE [LARGE SCALE GENOMIC DNA]</scope>
</reference>
<evidence type="ECO:0000256" key="3">
    <source>
        <dbReference type="ARBA" id="ARBA00004496"/>
    </source>
</evidence>
<evidence type="ECO:0000256" key="19">
    <source>
        <dbReference type="HAMAP-Rule" id="MF_00047"/>
    </source>
</evidence>
<comment type="cofactor">
    <cofactor evidence="21">
        <name>Mg(2+)</name>
        <dbReference type="ChEBI" id="CHEBI:18420"/>
    </cofactor>
    <cofactor evidence="21">
        <name>Mn(2+)</name>
        <dbReference type="ChEBI" id="CHEBI:29035"/>
    </cofactor>
    <text evidence="21">Binds 2 magnesium or manganese ions per subunit.</text>
</comment>
<evidence type="ECO:0000256" key="1">
    <source>
        <dbReference type="ARBA" id="ARBA00001936"/>
    </source>
</evidence>
<dbReference type="InterPro" id="IPR005905">
    <property type="entry name" value="D_ala_D_ala"/>
</dbReference>
<keyword evidence="11 22" id="KW-0067">ATP-binding</keyword>
<sequence length="391" mass="43993">MENKIKVAIVFGSRSVEHEVSIVTAMQVFENINRDKYDIIPVYIDKKGRWFVDNKLGQLENFKDIKLNPLKFWKNFRRAEYFFEASPSVKALSPKSAFKFLQKIKADIYFPVIHGTYGEDGTIQGMLEMADVPYVGSGVTGSAVGMDKIIQKSVFKDNGIPVVKYVWFLKSEWENKKGEIIKNIENILGYPVFVKPANLGSSVAISKASGFKELQEAIDIAANFDRRIIVEEAKEGIIEINCSIIGNNDLTASVCEQPIKGNGMLTYEEKYLKGEKVKGMSGLSRLVPAPISEELTKKIQETAKKAFRAIDAAGIARVDFMVKPDTEDFWITEINTLPGSLSFYLWEKSGLSFSNLLDKLIELGFERHKERQSLTFSYDSDLISKTGGSKR</sequence>
<evidence type="ECO:0000256" key="5">
    <source>
        <dbReference type="ARBA" id="ARBA00010871"/>
    </source>
</evidence>
<dbReference type="InterPro" id="IPR011127">
    <property type="entry name" value="Dala_Dala_lig_N"/>
</dbReference>
<dbReference type="GO" id="GO:0009252">
    <property type="term" value="P:peptidoglycan biosynthetic process"/>
    <property type="evidence" value="ECO:0007669"/>
    <property type="project" value="UniProtKB-UniRule"/>
</dbReference>
<dbReference type="Gene3D" id="3.30.1490.20">
    <property type="entry name" value="ATP-grasp fold, A domain"/>
    <property type="match status" value="1"/>
</dbReference>
<keyword evidence="7 19" id="KW-0963">Cytoplasm</keyword>
<keyword evidence="15 21" id="KW-0464">Manganese</keyword>
<evidence type="ECO:0000256" key="20">
    <source>
        <dbReference type="PIRSR" id="PIRSR039102-1"/>
    </source>
</evidence>
<dbReference type="GO" id="GO:0008360">
    <property type="term" value="P:regulation of cell shape"/>
    <property type="evidence" value="ECO:0007669"/>
    <property type="project" value="UniProtKB-KW"/>
</dbReference>
<dbReference type="Gene3D" id="3.40.50.20">
    <property type="match status" value="1"/>
</dbReference>
<feature type="binding site" evidence="21">
    <location>
        <position position="319"/>
    </location>
    <ligand>
        <name>Mg(2+)</name>
        <dbReference type="ChEBI" id="CHEBI:18420"/>
        <label>1</label>
    </ligand>
</feature>
<dbReference type="EC" id="6.3.2.4" evidence="6 19"/>
<feature type="domain" description="ATP-grasp" evidence="23">
    <location>
        <begin position="152"/>
        <end position="362"/>
    </location>
</feature>
<proteinExistence type="inferred from homology"/>
<dbReference type="GO" id="GO:0008716">
    <property type="term" value="F:D-alanine-D-alanine ligase activity"/>
    <property type="evidence" value="ECO:0007669"/>
    <property type="project" value="UniProtKB-UniRule"/>
</dbReference>
<dbReference type="GO" id="GO:0046872">
    <property type="term" value="F:metal ion binding"/>
    <property type="evidence" value="ECO:0007669"/>
    <property type="project" value="UniProtKB-KW"/>
</dbReference>
<comment type="pathway">
    <text evidence="18">Glycan biosynthesis.</text>
</comment>
<evidence type="ECO:0000256" key="6">
    <source>
        <dbReference type="ARBA" id="ARBA00012216"/>
    </source>
</evidence>
<comment type="cofactor">
    <cofactor evidence="1">
        <name>Mn(2+)</name>
        <dbReference type="ChEBI" id="CHEBI:29035"/>
    </cofactor>
</comment>
<comment type="pathway">
    <text evidence="4 19">Cell wall biogenesis; peptidoglycan biosynthesis.</text>
</comment>
<accession>A0A1F5B343</accession>
<evidence type="ECO:0000256" key="18">
    <source>
        <dbReference type="ARBA" id="ARBA00060592"/>
    </source>
</evidence>
<feature type="active site" evidence="20">
    <location>
        <position position="201"/>
    </location>
</feature>
<dbReference type="UniPathway" id="UPA00219"/>
<dbReference type="Proteomes" id="UP000176431">
    <property type="component" value="Unassembled WGS sequence"/>
</dbReference>
<dbReference type="InterPro" id="IPR011095">
    <property type="entry name" value="Dala_Dala_lig_C"/>
</dbReference>
<dbReference type="Pfam" id="PF07478">
    <property type="entry name" value="Dala_Dala_lig_C"/>
    <property type="match status" value="1"/>
</dbReference>
<dbReference type="InterPro" id="IPR013815">
    <property type="entry name" value="ATP_grasp_subdomain_1"/>
</dbReference>
<dbReference type="PANTHER" id="PTHR23132">
    <property type="entry name" value="D-ALANINE--D-ALANINE LIGASE"/>
    <property type="match status" value="1"/>
</dbReference>
<keyword evidence="10 22" id="KW-0547">Nucleotide-binding</keyword>
<evidence type="ECO:0000256" key="7">
    <source>
        <dbReference type="ARBA" id="ARBA00022490"/>
    </source>
</evidence>
<dbReference type="PROSITE" id="PS00843">
    <property type="entry name" value="DALA_DALA_LIGASE_1"/>
    <property type="match status" value="1"/>
</dbReference>
<evidence type="ECO:0000259" key="23">
    <source>
        <dbReference type="PROSITE" id="PS50975"/>
    </source>
</evidence>
<feature type="active site" evidence="20">
    <location>
        <position position="17"/>
    </location>
</feature>
<evidence type="ECO:0000256" key="10">
    <source>
        <dbReference type="ARBA" id="ARBA00022741"/>
    </source>
</evidence>
<evidence type="ECO:0000313" key="24">
    <source>
        <dbReference type="EMBL" id="OGD24996.1"/>
    </source>
</evidence>
<keyword evidence="13 19" id="KW-0133">Cell shape</keyword>
<dbReference type="SUPFAM" id="SSF52440">
    <property type="entry name" value="PreATP-grasp domain"/>
    <property type="match status" value="1"/>
</dbReference>
<keyword evidence="16 19" id="KW-0961">Cell wall biogenesis/degradation</keyword>
<comment type="similarity">
    <text evidence="5 19">Belongs to the D-alanine--D-alanine ligase family.</text>
</comment>
<evidence type="ECO:0000313" key="25">
    <source>
        <dbReference type="Proteomes" id="UP000176431"/>
    </source>
</evidence>
<feature type="binding site" evidence="21">
    <location>
        <position position="335"/>
    </location>
    <ligand>
        <name>Mg(2+)</name>
        <dbReference type="ChEBI" id="CHEBI:18420"/>
        <label>2</label>
    </ligand>
</feature>
<dbReference type="AlphaFoldDB" id="A0A1F5B343"/>
<dbReference type="InterPro" id="IPR011761">
    <property type="entry name" value="ATP-grasp"/>
</dbReference>
<dbReference type="PROSITE" id="PS50975">
    <property type="entry name" value="ATP_GRASP"/>
    <property type="match status" value="1"/>
</dbReference>
<dbReference type="NCBIfam" id="TIGR01205">
    <property type="entry name" value="D_ala_D_alaTIGR"/>
    <property type="match status" value="1"/>
</dbReference>
<dbReference type="HAMAP" id="MF_00047">
    <property type="entry name" value="Dala_Dala_lig"/>
    <property type="match status" value="1"/>
</dbReference>
<evidence type="ECO:0000256" key="2">
    <source>
        <dbReference type="ARBA" id="ARBA00003921"/>
    </source>
</evidence>
<keyword evidence="9 21" id="KW-0479">Metal-binding</keyword>
<dbReference type="GO" id="GO:0005829">
    <property type="term" value="C:cytosol"/>
    <property type="evidence" value="ECO:0007669"/>
    <property type="project" value="TreeGrafter"/>
</dbReference>